<accession>A0A7X3CSA5</accession>
<evidence type="ECO:0000256" key="2">
    <source>
        <dbReference type="ARBA" id="ARBA00012113"/>
    </source>
</evidence>
<feature type="domain" description="Luciferase-like" evidence="8">
    <location>
        <begin position="17"/>
        <end position="323"/>
    </location>
</feature>
<dbReference type="Pfam" id="PF00296">
    <property type="entry name" value="Bac_luciferase"/>
    <property type="match status" value="1"/>
</dbReference>
<evidence type="ECO:0000259" key="8">
    <source>
        <dbReference type="Pfam" id="PF00296"/>
    </source>
</evidence>
<dbReference type="GO" id="GO:0046306">
    <property type="term" value="P:alkanesulfonate catabolic process"/>
    <property type="evidence" value="ECO:0007669"/>
    <property type="project" value="TreeGrafter"/>
</dbReference>
<dbReference type="InterPro" id="IPR019911">
    <property type="entry name" value="Alkanesulphonate_mOase_FMN-dep"/>
</dbReference>
<comment type="caution">
    <text evidence="9">The sequence shown here is derived from an EMBL/GenBank/DDBJ whole genome shotgun (WGS) entry which is preliminary data.</text>
</comment>
<proteinExistence type="inferred from homology"/>
<dbReference type="RefSeq" id="WP_155614042.1">
    <property type="nucleotide sequence ID" value="NZ_WNZX01000002.1"/>
</dbReference>
<dbReference type="NCBIfam" id="NF001939">
    <property type="entry name" value="PRK00719.1"/>
    <property type="match status" value="1"/>
</dbReference>
<keyword evidence="6 7" id="KW-0503">Monooxygenase</keyword>
<sequence>MEMFWYLPTMGDGRFLGTTEGARVTDLSYFRQIAQAVDRLGYTGMLVPTGHACEDGWVVASALFPVTERLKFLVAVRPGGVSVSIAARMAASFERFSSGRLLINVVTGGDPVEMAGDGIFLAHAERYEATDEFLTVWKRLMTGEEVTFTGKHIRVERAKLLFPPLDHKSPPLFIGASSPAGHRVAAKHIDTYLTWAEPPDMVAEKIKDVKALAAQQNREIRIGLRVQIIVRDTAEEAWSEAHKLIQYVTDEDIATAQQTFDRFDSVGQQRMTRLVRENADRLEISPNLWAGIGQVRGGVGTALVGDPDSVAKRLLEYRELGIDTFILSGYPHLEEAYRIADLLFPRLPVSYPKRPADVTLQPMGEILAENILSKQLLPDKH</sequence>
<dbReference type="NCBIfam" id="TIGR03565">
    <property type="entry name" value="alk_sulf_monoox"/>
    <property type="match status" value="1"/>
</dbReference>
<dbReference type="HAMAP" id="MF_01229">
    <property type="entry name" value="Alkanesulf_monooxygen"/>
    <property type="match status" value="1"/>
</dbReference>
<dbReference type="InterPro" id="IPR011251">
    <property type="entry name" value="Luciferase-like_dom"/>
</dbReference>
<evidence type="ECO:0000256" key="5">
    <source>
        <dbReference type="ARBA" id="ARBA00023002"/>
    </source>
</evidence>
<dbReference type="GO" id="GO:0008726">
    <property type="term" value="F:alkanesulfonate monooxygenase activity"/>
    <property type="evidence" value="ECO:0007669"/>
    <property type="project" value="UniProtKB-UniRule"/>
</dbReference>
<dbReference type="Gene3D" id="3.20.20.30">
    <property type="entry name" value="Luciferase-like domain"/>
    <property type="match status" value="1"/>
</dbReference>
<evidence type="ECO:0000256" key="3">
    <source>
        <dbReference type="ARBA" id="ARBA00022630"/>
    </source>
</evidence>
<name>A0A7X3CSA5_9BACL</name>
<comment type="similarity">
    <text evidence="1 7">Belongs to the SsuD family.</text>
</comment>
<dbReference type="EMBL" id="WNZX01000002">
    <property type="protein sequence ID" value="MUG69807.1"/>
    <property type="molecule type" value="Genomic_DNA"/>
</dbReference>
<dbReference type="AlphaFoldDB" id="A0A7X3CSA5"/>
<organism evidence="9 10">
    <name type="scientific">Paenibacillus validus</name>
    <dbReference type="NCBI Taxonomy" id="44253"/>
    <lineage>
        <taxon>Bacteria</taxon>
        <taxon>Bacillati</taxon>
        <taxon>Bacillota</taxon>
        <taxon>Bacilli</taxon>
        <taxon>Bacillales</taxon>
        <taxon>Paenibacillaceae</taxon>
        <taxon>Paenibacillus</taxon>
    </lineage>
</organism>
<dbReference type="CDD" id="cd01094">
    <property type="entry name" value="Alkanesulfonate_monoxygenase"/>
    <property type="match status" value="1"/>
</dbReference>
<dbReference type="InterPro" id="IPR036661">
    <property type="entry name" value="Luciferase-like_sf"/>
</dbReference>
<keyword evidence="4 7" id="KW-0288">FMN</keyword>
<dbReference type="PANTHER" id="PTHR42847">
    <property type="entry name" value="ALKANESULFONATE MONOOXYGENASE"/>
    <property type="match status" value="1"/>
</dbReference>
<dbReference type="Proteomes" id="UP000450917">
    <property type="component" value="Unassembled WGS sequence"/>
</dbReference>
<keyword evidence="10" id="KW-1185">Reference proteome</keyword>
<keyword evidence="3 7" id="KW-0285">Flavoprotein</keyword>
<evidence type="ECO:0000313" key="10">
    <source>
        <dbReference type="Proteomes" id="UP000450917"/>
    </source>
</evidence>
<comment type="catalytic activity">
    <reaction evidence="7">
        <text>an alkanesulfonate + FMNH2 + O2 = an aldehyde + FMN + sulfite + H2O + 2 H(+)</text>
        <dbReference type="Rhea" id="RHEA:23064"/>
        <dbReference type="ChEBI" id="CHEBI:15377"/>
        <dbReference type="ChEBI" id="CHEBI:15378"/>
        <dbReference type="ChEBI" id="CHEBI:15379"/>
        <dbReference type="ChEBI" id="CHEBI:17359"/>
        <dbReference type="ChEBI" id="CHEBI:17478"/>
        <dbReference type="ChEBI" id="CHEBI:57618"/>
        <dbReference type="ChEBI" id="CHEBI:58210"/>
        <dbReference type="ChEBI" id="CHEBI:134249"/>
        <dbReference type="EC" id="1.14.14.5"/>
    </reaction>
</comment>
<dbReference type="EC" id="1.14.14.5" evidence="2 7"/>
<evidence type="ECO:0000256" key="1">
    <source>
        <dbReference type="ARBA" id="ARBA00007044"/>
    </source>
</evidence>
<comment type="function">
    <text evidence="7">Catalyzes the desulfonation of aliphatic sulfonates.</text>
</comment>
<dbReference type="PANTHER" id="PTHR42847:SF4">
    <property type="entry name" value="ALKANESULFONATE MONOOXYGENASE-RELATED"/>
    <property type="match status" value="1"/>
</dbReference>
<reference evidence="9 10" key="1">
    <citation type="submission" date="2019-11" db="EMBL/GenBank/DDBJ databases">
        <title>Draft genome sequences of five Paenibacillus species of dairy origin.</title>
        <authorList>
            <person name="Olajide A.M."/>
            <person name="Chen S."/>
            <person name="Lapointe G."/>
        </authorList>
    </citation>
    <scope>NUCLEOTIDE SEQUENCE [LARGE SCALE GENOMIC DNA]</scope>
    <source>
        <strain evidence="9 10">2CS3</strain>
    </source>
</reference>
<keyword evidence="5 7" id="KW-0560">Oxidoreductase</keyword>
<evidence type="ECO:0000256" key="7">
    <source>
        <dbReference type="HAMAP-Rule" id="MF_01229"/>
    </source>
</evidence>
<evidence type="ECO:0000256" key="4">
    <source>
        <dbReference type="ARBA" id="ARBA00022643"/>
    </source>
</evidence>
<dbReference type="SUPFAM" id="SSF51679">
    <property type="entry name" value="Bacterial luciferase-like"/>
    <property type="match status" value="1"/>
</dbReference>
<evidence type="ECO:0000256" key="6">
    <source>
        <dbReference type="ARBA" id="ARBA00023033"/>
    </source>
</evidence>
<protein>
    <recommendedName>
        <fullName evidence="2 7">Alkanesulfonate monooxygenase</fullName>
        <ecNumber evidence="2 7">1.14.14.5</ecNumber>
    </recommendedName>
    <alternativeName>
        <fullName evidence="7">FMNH2-dependent aliphatic sulfonate monooxygenase</fullName>
    </alternativeName>
</protein>
<evidence type="ECO:0000313" key="9">
    <source>
        <dbReference type="EMBL" id="MUG69807.1"/>
    </source>
</evidence>
<dbReference type="InterPro" id="IPR050172">
    <property type="entry name" value="SsuD_RutA_monooxygenase"/>
</dbReference>
<gene>
    <name evidence="7 9" type="primary">ssuD</name>
    <name evidence="9" type="ORF">GNP93_03845</name>
</gene>